<evidence type="ECO:0000259" key="8">
    <source>
        <dbReference type="PROSITE" id="PS50048"/>
    </source>
</evidence>
<dbReference type="SUPFAM" id="SSF57667">
    <property type="entry name" value="beta-beta-alpha zinc fingers"/>
    <property type="match status" value="1"/>
</dbReference>
<evidence type="ECO:0000256" key="2">
    <source>
        <dbReference type="ARBA" id="ARBA00022833"/>
    </source>
</evidence>
<keyword evidence="1" id="KW-0479">Metal-binding</keyword>
<keyword evidence="4" id="KW-0804">Transcription</keyword>
<evidence type="ECO:0000313" key="11">
    <source>
        <dbReference type="Proteomes" id="UP001218218"/>
    </source>
</evidence>
<accession>A0AAD6Z4H3</accession>
<organism evidence="10 11">
    <name type="scientific">Mycena albidolilacea</name>
    <dbReference type="NCBI Taxonomy" id="1033008"/>
    <lineage>
        <taxon>Eukaryota</taxon>
        <taxon>Fungi</taxon>
        <taxon>Dikarya</taxon>
        <taxon>Basidiomycota</taxon>
        <taxon>Agaricomycotina</taxon>
        <taxon>Agaricomycetes</taxon>
        <taxon>Agaricomycetidae</taxon>
        <taxon>Agaricales</taxon>
        <taxon>Marasmiineae</taxon>
        <taxon>Mycenaceae</taxon>
        <taxon>Mycena</taxon>
    </lineage>
</organism>
<evidence type="ECO:0000313" key="10">
    <source>
        <dbReference type="EMBL" id="KAJ7306899.1"/>
    </source>
</evidence>
<evidence type="ECO:0000259" key="9">
    <source>
        <dbReference type="PROSITE" id="PS50157"/>
    </source>
</evidence>
<keyword evidence="6" id="KW-0863">Zinc-finger</keyword>
<dbReference type="Pfam" id="PF00172">
    <property type="entry name" value="Zn_clus"/>
    <property type="match status" value="1"/>
</dbReference>
<dbReference type="EMBL" id="JARIHO010000090">
    <property type="protein sequence ID" value="KAJ7306899.1"/>
    <property type="molecule type" value="Genomic_DNA"/>
</dbReference>
<dbReference type="CDD" id="cd12148">
    <property type="entry name" value="fungal_TF_MHR"/>
    <property type="match status" value="1"/>
</dbReference>
<dbReference type="SMART" id="SM00066">
    <property type="entry name" value="GAL4"/>
    <property type="match status" value="1"/>
</dbReference>
<dbReference type="InterPro" id="IPR013087">
    <property type="entry name" value="Znf_C2H2_type"/>
</dbReference>
<evidence type="ECO:0000256" key="5">
    <source>
        <dbReference type="ARBA" id="ARBA00023242"/>
    </source>
</evidence>
<feature type="region of interest" description="Disordered" evidence="7">
    <location>
        <begin position="123"/>
        <end position="200"/>
    </location>
</feature>
<evidence type="ECO:0000256" key="3">
    <source>
        <dbReference type="ARBA" id="ARBA00023015"/>
    </source>
</evidence>
<evidence type="ECO:0000256" key="4">
    <source>
        <dbReference type="ARBA" id="ARBA00023163"/>
    </source>
</evidence>
<dbReference type="InterPro" id="IPR036236">
    <property type="entry name" value="Znf_C2H2_sf"/>
</dbReference>
<dbReference type="GO" id="GO:0008270">
    <property type="term" value="F:zinc ion binding"/>
    <property type="evidence" value="ECO:0007669"/>
    <property type="project" value="UniProtKB-KW"/>
</dbReference>
<feature type="domain" description="Zn(2)-C6 fungal-type" evidence="8">
    <location>
        <begin position="89"/>
        <end position="118"/>
    </location>
</feature>
<dbReference type="InterPro" id="IPR001138">
    <property type="entry name" value="Zn2Cys6_DnaBD"/>
</dbReference>
<dbReference type="PANTHER" id="PTHR47660">
    <property type="entry name" value="TRANSCRIPTION FACTOR WITH C2H2 AND ZN(2)-CYS(6) DNA BINDING DOMAIN (EUROFUNG)-RELATED-RELATED"/>
    <property type="match status" value="1"/>
</dbReference>
<dbReference type="GO" id="GO:0006351">
    <property type="term" value="P:DNA-templated transcription"/>
    <property type="evidence" value="ECO:0007669"/>
    <property type="project" value="InterPro"/>
</dbReference>
<feature type="compositionally biased region" description="Basic residues" evidence="7">
    <location>
        <begin position="127"/>
        <end position="136"/>
    </location>
</feature>
<gene>
    <name evidence="10" type="ORF">DFH08DRAFT_720522</name>
</gene>
<name>A0AAD6Z4H3_9AGAR</name>
<sequence>MSSSTTDDPLSRMREHKGNVPILPKTKCCTLCPAKFTRTAHLNRHLRSHTDERLHRCELCESAEFTRSDLLIRHKRTCGQSLNRLRKKSCEACGESKVKCNLQYPCAKCTSRGRQCVFKNDPVASRNRSRRKRRRSTSSPPSTECSAAPVPLPSPKPHFLSSRCASPATSSSSSSSHTLNLPALSESGSSPRSEGFQPFDDSEQHLAFPLEVGDQDASLDLTLCSFPTEFDNAILSNPSTEPDAFPLAMPQPMDPFASLIRFPSPAPSPPPALPPLPPSILQIPTLTLDYVDPQDMQLLFGASGATTMDMYFQCFFTRFLPQAPLIHAPTWKMADTPPILARVFHACGAIFVRTREAAAFVEGSVEALTADINKEIRIVSRPIHLIMALVLLQTISLFRRDREGAGDGMSASSAQQHAMLVAMIRQTGLIQRVAAWTAPDYSNPMAWAEWAQFEMIKRALLFAYVHDCCHCMYSAASPAFSPAELNVPLPCDDALWRAPRAADWLAAAYTPGPGPYDVGSIPTRIYGLGMQRALASLATPPLPITMSNRPTPLALALPLSSFGLFILIHTVLRNICVAQRPPPGGSGCCAEFTWKTQVVLDNWLQIWRESPEAQAGATQGLPFVCNSSPLYWLAQVSLWDNSCSAPAAGPAVIDTHASGVVTCPSRSCLEL</sequence>
<dbReference type="Pfam" id="PF04082">
    <property type="entry name" value="Fungal_trans"/>
    <property type="match status" value="1"/>
</dbReference>
<dbReference type="Proteomes" id="UP001218218">
    <property type="component" value="Unassembled WGS sequence"/>
</dbReference>
<protein>
    <submittedName>
        <fullName evidence="10">Uncharacterized protein</fullName>
    </submittedName>
</protein>
<keyword evidence="2" id="KW-0862">Zinc</keyword>
<dbReference type="GO" id="GO:0000981">
    <property type="term" value="F:DNA-binding transcription factor activity, RNA polymerase II-specific"/>
    <property type="evidence" value="ECO:0007669"/>
    <property type="project" value="InterPro"/>
</dbReference>
<dbReference type="AlphaFoldDB" id="A0AAD6Z4H3"/>
<reference evidence="10" key="1">
    <citation type="submission" date="2023-03" db="EMBL/GenBank/DDBJ databases">
        <title>Massive genome expansion in bonnet fungi (Mycena s.s.) driven by repeated elements and novel gene families across ecological guilds.</title>
        <authorList>
            <consortium name="Lawrence Berkeley National Laboratory"/>
            <person name="Harder C.B."/>
            <person name="Miyauchi S."/>
            <person name="Viragh M."/>
            <person name="Kuo A."/>
            <person name="Thoen E."/>
            <person name="Andreopoulos B."/>
            <person name="Lu D."/>
            <person name="Skrede I."/>
            <person name="Drula E."/>
            <person name="Henrissat B."/>
            <person name="Morin E."/>
            <person name="Kohler A."/>
            <person name="Barry K."/>
            <person name="LaButti K."/>
            <person name="Morin E."/>
            <person name="Salamov A."/>
            <person name="Lipzen A."/>
            <person name="Mereny Z."/>
            <person name="Hegedus B."/>
            <person name="Baldrian P."/>
            <person name="Stursova M."/>
            <person name="Weitz H."/>
            <person name="Taylor A."/>
            <person name="Grigoriev I.V."/>
            <person name="Nagy L.G."/>
            <person name="Martin F."/>
            <person name="Kauserud H."/>
        </authorList>
    </citation>
    <scope>NUCLEOTIDE SEQUENCE</scope>
    <source>
        <strain evidence="10">CBHHK002</strain>
    </source>
</reference>
<dbReference type="InterPro" id="IPR036864">
    <property type="entry name" value="Zn2-C6_fun-type_DNA-bd_sf"/>
</dbReference>
<keyword evidence="5" id="KW-0539">Nucleus</keyword>
<keyword evidence="11" id="KW-1185">Reference proteome</keyword>
<feature type="compositionally biased region" description="Low complexity" evidence="7">
    <location>
        <begin position="161"/>
        <end position="176"/>
    </location>
</feature>
<dbReference type="PROSITE" id="PS50157">
    <property type="entry name" value="ZINC_FINGER_C2H2_2"/>
    <property type="match status" value="1"/>
</dbReference>
<dbReference type="PROSITE" id="PS50048">
    <property type="entry name" value="ZN2_CY6_FUNGAL_2"/>
    <property type="match status" value="1"/>
</dbReference>
<dbReference type="CDD" id="cd00067">
    <property type="entry name" value="GAL4"/>
    <property type="match status" value="1"/>
</dbReference>
<dbReference type="InterPro" id="IPR007219">
    <property type="entry name" value="XnlR_reg_dom"/>
</dbReference>
<feature type="domain" description="C2H2-type" evidence="9">
    <location>
        <begin position="27"/>
        <end position="54"/>
    </location>
</feature>
<dbReference type="Gene3D" id="3.30.160.60">
    <property type="entry name" value="Classic Zinc Finger"/>
    <property type="match status" value="1"/>
</dbReference>
<comment type="caution">
    <text evidence="10">The sequence shown here is derived from an EMBL/GenBank/DDBJ whole genome shotgun (WGS) entry which is preliminary data.</text>
</comment>
<dbReference type="GO" id="GO:0003677">
    <property type="term" value="F:DNA binding"/>
    <property type="evidence" value="ECO:0007669"/>
    <property type="project" value="InterPro"/>
</dbReference>
<evidence type="ECO:0000256" key="1">
    <source>
        <dbReference type="ARBA" id="ARBA00022723"/>
    </source>
</evidence>
<evidence type="ECO:0000256" key="6">
    <source>
        <dbReference type="PROSITE-ProRule" id="PRU00042"/>
    </source>
</evidence>
<proteinExistence type="predicted"/>
<keyword evidence="3" id="KW-0805">Transcription regulation</keyword>
<dbReference type="PROSITE" id="PS00028">
    <property type="entry name" value="ZINC_FINGER_C2H2_1"/>
    <property type="match status" value="1"/>
</dbReference>
<dbReference type="Gene3D" id="4.10.240.10">
    <property type="entry name" value="Zn(2)-C6 fungal-type DNA-binding domain"/>
    <property type="match status" value="1"/>
</dbReference>
<dbReference type="SUPFAM" id="SSF57701">
    <property type="entry name" value="Zn2/Cys6 DNA-binding domain"/>
    <property type="match status" value="1"/>
</dbReference>
<evidence type="ECO:0000256" key="7">
    <source>
        <dbReference type="SAM" id="MobiDB-lite"/>
    </source>
</evidence>